<dbReference type="Proteomes" id="UP000006622">
    <property type="component" value="Chromosome"/>
</dbReference>
<evidence type="ECO:0000313" key="3">
    <source>
        <dbReference type="Proteomes" id="UP000006622"/>
    </source>
</evidence>
<feature type="transmembrane region" description="Helical" evidence="1">
    <location>
        <begin position="236"/>
        <end position="253"/>
    </location>
</feature>
<keyword evidence="1" id="KW-0812">Transmembrane</keyword>
<dbReference type="Pfam" id="PF01944">
    <property type="entry name" value="SpoIIM"/>
    <property type="match status" value="1"/>
</dbReference>
<accession>F7XMH1</accession>
<feature type="transmembrane region" description="Helical" evidence="1">
    <location>
        <begin position="72"/>
        <end position="96"/>
    </location>
</feature>
<dbReference type="KEGG" id="mzh:Mzhil_0013"/>
<keyword evidence="3" id="KW-1185">Reference proteome</keyword>
<dbReference type="InterPro" id="IPR002798">
    <property type="entry name" value="SpoIIM-like"/>
</dbReference>
<dbReference type="RefSeq" id="WP_013897333.1">
    <property type="nucleotide sequence ID" value="NC_015676.1"/>
</dbReference>
<evidence type="ECO:0000256" key="1">
    <source>
        <dbReference type="SAM" id="Phobius"/>
    </source>
</evidence>
<reference evidence="2 3" key="1">
    <citation type="submission" date="2010-07" db="EMBL/GenBank/DDBJ databases">
        <title>The complete genome of Methanosalsum zhilinae DSM 4017.</title>
        <authorList>
            <consortium name="US DOE Joint Genome Institute (JGI-PGF)"/>
            <person name="Lucas S."/>
            <person name="Copeland A."/>
            <person name="Lapidus A."/>
            <person name="Glavina del Rio T."/>
            <person name="Dalin E."/>
            <person name="Tice H."/>
            <person name="Bruce D."/>
            <person name="Goodwin L."/>
            <person name="Pitluck S."/>
            <person name="Kyrpides N."/>
            <person name="Mavromatis K."/>
            <person name="Ovchinnikova G."/>
            <person name="Daligault H."/>
            <person name="Detter J.C."/>
            <person name="Han C."/>
            <person name="Tapia R."/>
            <person name="Larimer F."/>
            <person name="Land M."/>
            <person name="Hauser L."/>
            <person name="Markowitz V."/>
            <person name="Cheng J.-F."/>
            <person name="Hugenholtz P."/>
            <person name="Woyke T."/>
            <person name="Wu D."/>
            <person name="Spring S."/>
            <person name="Schueler E."/>
            <person name="Brambilla E."/>
            <person name="Klenk H.-P."/>
            <person name="Eisen J.A."/>
        </authorList>
    </citation>
    <scope>NUCLEOTIDE SEQUENCE [LARGE SCALE GENOMIC DNA]</scope>
    <source>
        <strain evidence="3">DSM 4017 / NBRC 107636 / OCM 62 / WeN5</strain>
    </source>
</reference>
<protein>
    <recommendedName>
        <fullName evidence="4">Stage II sporulation protein M</fullName>
    </recommendedName>
</protein>
<name>F7XMH1_METZD</name>
<dbReference type="EMBL" id="CP002101">
    <property type="protein sequence ID" value="AEH59894.1"/>
    <property type="molecule type" value="Genomic_DNA"/>
</dbReference>
<keyword evidence="1" id="KW-1133">Transmembrane helix</keyword>
<dbReference type="OrthoDB" id="86288at2157"/>
<feature type="transmembrane region" description="Helical" evidence="1">
    <location>
        <begin position="293"/>
        <end position="313"/>
    </location>
</feature>
<evidence type="ECO:0000313" key="2">
    <source>
        <dbReference type="EMBL" id="AEH59894.1"/>
    </source>
</evidence>
<dbReference type="GeneID" id="10821601"/>
<proteinExistence type="predicted"/>
<feature type="transmembrane region" description="Helical" evidence="1">
    <location>
        <begin position="205"/>
        <end position="229"/>
    </location>
</feature>
<feature type="transmembrane region" description="Helical" evidence="1">
    <location>
        <begin position="20"/>
        <end position="43"/>
    </location>
</feature>
<feature type="transmembrane region" description="Helical" evidence="1">
    <location>
        <begin position="175"/>
        <end position="199"/>
    </location>
</feature>
<gene>
    <name evidence="2" type="ordered locus">Mzhil_0013</name>
</gene>
<sequence length="332" mass="37697" precursor="true">MKKTSRFSIGYLEFLWTVKVFMGFAVISFFFSTFIYMVMVVFAQPEPVNHAIATTAETAMTKVEVTAGYIPLMWSIFIHNTVAVLTACAGTGIFVYMHSLMIGELGIRKQHSTYSNISSRIERLLWPVYRLIHYTVSRFNTSVSETHREVPSTNEGSIWDLCGYTKNEYRTFSWIMPYTVPVLIIMVNGILIGILLAFVNFNSALIAYQLMGNPGIIIGILYSWVYFTVSVLPHGIIEIPVILVSAALGYRFARIQSGMITDNELFTGDNVDELKNDVEKINSVTREYLSSRYLWQFLLISIILLLIAAYIEVNITPVIMERSMQAIEGFML</sequence>
<dbReference type="AlphaFoldDB" id="F7XMH1"/>
<keyword evidence="1" id="KW-0472">Membrane</keyword>
<organism evidence="2 3">
    <name type="scientific">Methanosalsum zhilinae (strain DSM 4017 / NBRC 107636 / OCM 62 / WeN5)</name>
    <name type="common">Methanohalophilus zhilinae</name>
    <dbReference type="NCBI Taxonomy" id="679901"/>
    <lineage>
        <taxon>Archaea</taxon>
        <taxon>Methanobacteriati</taxon>
        <taxon>Methanobacteriota</taxon>
        <taxon>Stenosarchaea group</taxon>
        <taxon>Methanomicrobia</taxon>
        <taxon>Methanosarcinales</taxon>
        <taxon>Methanosarcinaceae</taxon>
        <taxon>Methanosalsum</taxon>
    </lineage>
</organism>
<dbReference type="HOGENOM" id="CLU_835798_0_0_2"/>
<evidence type="ECO:0008006" key="4">
    <source>
        <dbReference type="Google" id="ProtNLM"/>
    </source>
</evidence>
<dbReference type="STRING" id="679901.Mzhil_0013"/>